<protein>
    <submittedName>
        <fullName evidence="2">N-acetylmuramic acid 6-phosphate etherase</fullName>
    </submittedName>
</protein>
<dbReference type="AlphaFoldDB" id="A0AAD9BZA5"/>
<feature type="compositionally biased region" description="Basic and acidic residues" evidence="1">
    <location>
        <begin position="55"/>
        <end position="64"/>
    </location>
</feature>
<gene>
    <name evidence="2" type="ORF">KUDE01_010347</name>
</gene>
<evidence type="ECO:0000313" key="2">
    <source>
        <dbReference type="EMBL" id="KAK1891519.1"/>
    </source>
</evidence>
<sequence length="85" mass="9006">MRVKGVVYVQQQLHMNLLPSGESADPSLRREQRVCTFVVTQEAPTPSEATGTEQSRGEEERGGRLLEPGGGASSPAGAGQTDRPA</sequence>
<keyword evidence="3" id="KW-1185">Reference proteome</keyword>
<evidence type="ECO:0000313" key="3">
    <source>
        <dbReference type="Proteomes" id="UP001228049"/>
    </source>
</evidence>
<proteinExistence type="predicted"/>
<feature type="region of interest" description="Disordered" evidence="1">
    <location>
        <begin position="40"/>
        <end position="85"/>
    </location>
</feature>
<dbReference type="Proteomes" id="UP001228049">
    <property type="component" value="Unassembled WGS sequence"/>
</dbReference>
<organism evidence="2 3">
    <name type="scientific">Dissostichus eleginoides</name>
    <name type="common">Patagonian toothfish</name>
    <name type="synonym">Dissostichus amissus</name>
    <dbReference type="NCBI Taxonomy" id="100907"/>
    <lineage>
        <taxon>Eukaryota</taxon>
        <taxon>Metazoa</taxon>
        <taxon>Chordata</taxon>
        <taxon>Craniata</taxon>
        <taxon>Vertebrata</taxon>
        <taxon>Euteleostomi</taxon>
        <taxon>Actinopterygii</taxon>
        <taxon>Neopterygii</taxon>
        <taxon>Teleostei</taxon>
        <taxon>Neoteleostei</taxon>
        <taxon>Acanthomorphata</taxon>
        <taxon>Eupercaria</taxon>
        <taxon>Perciformes</taxon>
        <taxon>Notothenioidei</taxon>
        <taxon>Nototheniidae</taxon>
        <taxon>Dissostichus</taxon>
    </lineage>
</organism>
<evidence type="ECO:0000256" key="1">
    <source>
        <dbReference type="SAM" id="MobiDB-lite"/>
    </source>
</evidence>
<comment type="caution">
    <text evidence="2">The sequence shown here is derived from an EMBL/GenBank/DDBJ whole genome shotgun (WGS) entry which is preliminary data.</text>
</comment>
<feature type="compositionally biased region" description="Polar residues" evidence="1">
    <location>
        <begin position="40"/>
        <end position="54"/>
    </location>
</feature>
<reference evidence="2" key="1">
    <citation type="submission" date="2023-04" db="EMBL/GenBank/DDBJ databases">
        <title>Chromosome-level genome of Chaenocephalus aceratus.</title>
        <authorList>
            <person name="Park H."/>
        </authorList>
    </citation>
    <scope>NUCLEOTIDE SEQUENCE</scope>
    <source>
        <strain evidence="2">DE</strain>
        <tissue evidence="2">Muscle</tissue>
    </source>
</reference>
<accession>A0AAD9BZA5</accession>
<name>A0AAD9BZA5_DISEL</name>
<dbReference type="EMBL" id="JASDAP010000015">
    <property type="protein sequence ID" value="KAK1891519.1"/>
    <property type="molecule type" value="Genomic_DNA"/>
</dbReference>